<feature type="transmembrane region" description="Helical" evidence="8">
    <location>
        <begin position="189"/>
        <end position="218"/>
    </location>
</feature>
<reference evidence="10 11" key="1">
    <citation type="submission" date="2023-07" db="EMBL/GenBank/DDBJ databases">
        <title>Genomic Encyclopedia of Type Strains, Phase IV (KMG-IV): sequencing the most valuable type-strain genomes for metagenomic binning, comparative biology and taxonomic classification.</title>
        <authorList>
            <person name="Goeker M."/>
        </authorList>
    </citation>
    <scope>NUCLEOTIDE SEQUENCE [LARGE SCALE GENOMIC DNA]</scope>
    <source>
        <strain evidence="10 11">DSM 5896</strain>
    </source>
</reference>
<dbReference type="RefSeq" id="WP_307433165.1">
    <property type="nucleotide sequence ID" value="NZ_JAUSVK010000001.1"/>
</dbReference>
<evidence type="ECO:0000256" key="7">
    <source>
        <dbReference type="ARBA" id="ARBA00023136"/>
    </source>
</evidence>
<evidence type="ECO:0000256" key="3">
    <source>
        <dbReference type="ARBA" id="ARBA00022448"/>
    </source>
</evidence>
<dbReference type="InterPro" id="IPR000515">
    <property type="entry name" value="MetI-like"/>
</dbReference>
<dbReference type="CDD" id="cd06261">
    <property type="entry name" value="TM_PBP2"/>
    <property type="match status" value="1"/>
</dbReference>
<keyword evidence="5 8" id="KW-0812">Transmembrane</keyword>
<dbReference type="EMBL" id="JAUSVK010000001">
    <property type="protein sequence ID" value="MDQ0395020.1"/>
    <property type="molecule type" value="Genomic_DNA"/>
</dbReference>
<evidence type="ECO:0000256" key="1">
    <source>
        <dbReference type="ARBA" id="ARBA00004651"/>
    </source>
</evidence>
<evidence type="ECO:0000256" key="5">
    <source>
        <dbReference type="ARBA" id="ARBA00022692"/>
    </source>
</evidence>
<organism evidence="10 11">
    <name type="scientific">Labrys monachus</name>
    <dbReference type="NCBI Taxonomy" id="217067"/>
    <lineage>
        <taxon>Bacteria</taxon>
        <taxon>Pseudomonadati</taxon>
        <taxon>Pseudomonadota</taxon>
        <taxon>Alphaproteobacteria</taxon>
        <taxon>Hyphomicrobiales</taxon>
        <taxon>Xanthobacteraceae</taxon>
        <taxon>Labrys</taxon>
    </lineage>
</organism>
<sequence length="279" mass="30400">MRKPATALSCLFLIGPLVAFLVLVYVVPFLGVAEWSVTLPTPGVTQYEKLAADPLVFSVFVRTFRICLTVTVATVIAAYAIAYVWVRGTPLQRRIAELCILIPFWISVLTRAFGWLALLSSRGLINTWLIDLGVLGEPLTLVRNELGVVIGMTHYLVPFAVFPLASAMRSLDERIFLAARGMGASRLRIFWSIFVPMTFSGIIGAALIVFVFALGFFVTPAILGGGRSIMVAELIYLRMFQSPDWGLGAAISVTLVVIVGGLLALLFRYARLGNSGLVQ</sequence>
<evidence type="ECO:0000256" key="8">
    <source>
        <dbReference type="RuleBase" id="RU363032"/>
    </source>
</evidence>
<dbReference type="Gene3D" id="1.10.3720.10">
    <property type="entry name" value="MetI-like"/>
    <property type="match status" value="1"/>
</dbReference>
<evidence type="ECO:0000256" key="2">
    <source>
        <dbReference type="ARBA" id="ARBA00007069"/>
    </source>
</evidence>
<gene>
    <name evidence="10" type="ORF">J3R73_004812</name>
</gene>
<dbReference type="Pfam" id="PF00528">
    <property type="entry name" value="BPD_transp_1"/>
    <property type="match status" value="1"/>
</dbReference>
<evidence type="ECO:0000256" key="4">
    <source>
        <dbReference type="ARBA" id="ARBA00022475"/>
    </source>
</evidence>
<dbReference type="InterPro" id="IPR035906">
    <property type="entry name" value="MetI-like_sf"/>
</dbReference>
<evidence type="ECO:0000313" key="10">
    <source>
        <dbReference type="EMBL" id="MDQ0395020.1"/>
    </source>
</evidence>
<keyword evidence="11" id="KW-1185">Reference proteome</keyword>
<dbReference type="Proteomes" id="UP001237448">
    <property type="component" value="Unassembled WGS sequence"/>
</dbReference>
<dbReference type="SUPFAM" id="SSF161098">
    <property type="entry name" value="MetI-like"/>
    <property type="match status" value="1"/>
</dbReference>
<dbReference type="PANTHER" id="PTHR42929">
    <property type="entry name" value="INNER MEMBRANE ABC TRANSPORTER PERMEASE PROTEIN YDCU-RELATED-RELATED"/>
    <property type="match status" value="1"/>
</dbReference>
<feature type="transmembrane region" description="Helical" evidence="8">
    <location>
        <begin position="245"/>
        <end position="267"/>
    </location>
</feature>
<protein>
    <submittedName>
        <fullName evidence="10">Spermidine/putrescine transport system permease protein</fullName>
    </submittedName>
</protein>
<feature type="transmembrane region" description="Helical" evidence="8">
    <location>
        <begin position="7"/>
        <end position="30"/>
    </location>
</feature>
<proteinExistence type="inferred from homology"/>
<keyword evidence="7 8" id="KW-0472">Membrane</keyword>
<comment type="caution">
    <text evidence="10">The sequence shown here is derived from an EMBL/GenBank/DDBJ whole genome shotgun (WGS) entry which is preliminary data.</text>
</comment>
<comment type="similarity">
    <text evidence="2">Belongs to the binding-protein-dependent transport system permease family. CysTW subfamily.</text>
</comment>
<dbReference type="PROSITE" id="PS50928">
    <property type="entry name" value="ABC_TM1"/>
    <property type="match status" value="1"/>
</dbReference>
<evidence type="ECO:0000256" key="6">
    <source>
        <dbReference type="ARBA" id="ARBA00022989"/>
    </source>
</evidence>
<feature type="domain" description="ABC transmembrane type-1" evidence="9">
    <location>
        <begin position="60"/>
        <end position="266"/>
    </location>
</feature>
<keyword evidence="4" id="KW-1003">Cell membrane</keyword>
<keyword evidence="6 8" id="KW-1133">Transmembrane helix</keyword>
<evidence type="ECO:0000259" key="9">
    <source>
        <dbReference type="PROSITE" id="PS50928"/>
    </source>
</evidence>
<accession>A0ABU0FK93</accession>
<dbReference type="PANTHER" id="PTHR42929:SF5">
    <property type="entry name" value="ABC TRANSPORTER PERMEASE PROTEIN"/>
    <property type="match status" value="1"/>
</dbReference>
<feature type="transmembrane region" description="Helical" evidence="8">
    <location>
        <begin position="146"/>
        <end position="168"/>
    </location>
</feature>
<feature type="transmembrane region" description="Helical" evidence="8">
    <location>
        <begin position="63"/>
        <end position="86"/>
    </location>
</feature>
<evidence type="ECO:0000313" key="11">
    <source>
        <dbReference type="Proteomes" id="UP001237448"/>
    </source>
</evidence>
<comment type="subcellular location">
    <subcellularLocation>
        <location evidence="1 8">Cell membrane</location>
        <topology evidence="1 8">Multi-pass membrane protein</topology>
    </subcellularLocation>
</comment>
<feature type="transmembrane region" description="Helical" evidence="8">
    <location>
        <begin position="98"/>
        <end position="118"/>
    </location>
</feature>
<name>A0ABU0FK93_9HYPH</name>
<keyword evidence="3 8" id="KW-0813">Transport</keyword>